<keyword evidence="4" id="KW-0862">Zinc</keyword>
<keyword evidence="3 5" id="KW-0863">Zinc-finger</keyword>
<feature type="region of interest" description="Disordered" evidence="6">
    <location>
        <begin position="187"/>
        <end position="281"/>
    </location>
</feature>
<dbReference type="OrthoDB" id="431929at2759"/>
<evidence type="ECO:0000256" key="1">
    <source>
        <dbReference type="ARBA" id="ARBA00022723"/>
    </source>
</evidence>
<dbReference type="PROSITE" id="PS51039">
    <property type="entry name" value="ZF_AN1"/>
    <property type="match status" value="1"/>
</dbReference>
<sequence length="301" mass="32423">MAEGAQLLAIGKQCSHSSCLLVDFLPFKCQHCELPYCQEHFLAKDHHCLKYDETKHNRVAPNCPLCNEPVAIPPGQDPNVKMESHFATECSATTGKAKTKSLPVCQRVKCGKALYSPIRCDKCRKQFCPSHRFPSDHSCSPTSVSGASRLLSMNTNSITANAKSLNAKASAVGAAAVDAVKKNMLSSSSEASSPSSASTSPKPSSSFTKAFSKTGRSSLSEPSIILITSPPSPTPVHDTDNKPEPAIRSTSFIPPPAERESRRKALRAREQKGLLSPEEKAVLAAEEEQAAREKNDDCLIM</sequence>
<evidence type="ECO:0000256" key="6">
    <source>
        <dbReference type="SAM" id="MobiDB-lite"/>
    </source>
</evidence>
<dbReference type="GO" id="GO:0008270">
    <property type="term" value="F:zinc ion binding"/>
    <property type="evidence" value="ECO:0007669"/>
    <property type="project" value="UniProtKB-KW"/>
</dbReference>
<feature type="compositionally biased region" description="Basic and acidic residues" evidence="6">
    <location>
        <begin position="257"/>
        <end position="281"/>
    </location>
</feature>
<keyword evidence="9" id="KW-1185">Reference proteome</keyword>
<proteinExistence type="predicted"/>
<dbReference type="PANTHER" id="PTHR14677">
    <property type="entry name" value="ARSENITE INDUCUBLE RNA ASSOCIATED PROTEIN AIP-1-RELATED"/>
    <property type="match status" value="1"/>
</dbReference>
<evidence type="ECO:0000259" key="7">
    <source>
        <dbReference type="PROSITE" id="PS51039"/>
    </source>
</evidence>
<reference evidence="9" key="1">
    <citation type="journal article" date="2017" name="Nat. Ecol. Evol.">
        <title>Genome expansion and lineage-specific genetic innovations in the forest pathogenic fungi Armillaria.</title>
        <authorList>
            <person name="Sipos G."/>
            <person name="Prasanna A.N."/>
            <person name="Walter M.C."/>
            <person name="O'Connor E."/>
            <person name="Balint B."/>
            <person name="Krizsan K."/>
            <person name="Kiss B."/>
            <person name="Hess J."/>
            <person name="Varga T."/>
            <person name="Slot J."/>
            <person name="Riley R."/>
            <person name="Boka B."/>
            <person name="Rigling D."/>
            <person name="Barry K."/>
            <person name="Lee J."/>
            <person name="Mihaltcheva S."/>
            <person name="LaButti K."/>
            <person name="Lipzen A."/>
            <person name="Waldron R."/>
            <person name="Moloney N.M."/>
            <person name="Sperisen C."/>
            <person name="Kredics L."/>
            <person name="Vagvoelgyi C."/>
            <person name="Patrignani A."/>
            <person name="Fitzpatrick D."/>
            <person name="Nagy I."/>
            <person name="Doyle S."/>
            <person name="Anderson J.B."/>
            <person name="Grigoriev I.V."/>
            <person name="Gueldener U."/>
            <person name="Muensterkoetter M."/>
            <person name="Nagy L.G."/>
        </authorList>
    </citation>
    <scope>NUCLEOTIDE SEQUENCE [LARGE SCALE GENOMIC DNA]</scope>
    <source>
        <strain evidence="9">Ar21-2</strain>
    </source>
</reference>
<dbReference type="PANTHER" id="PTHR14677:SF40">
    <property type="entry name" value="CDC48-ASSOCIATED UBIQUITIN-LIKE_ZINC FINGER PROTEIN 1"/>
    <property type="match status" value="1"/>
</dbReference>
<dbReference type="SMART" id="SM00154">
    <property type="entry name" value="ZnF_AN1"/>
    <property type="match status" value="2"/>
</dbReference>
<feature type="domain" description="AN1-type" evidence="7">
    <location>
        <begin position="99"/>
        <end position="147"/>
    </location>
</feature>
<dbReference type="EMBL" id="KZ293649">
    <property type="protein sequence ID" value="PBK97397.1"/>
    <property type="molecule type" value="Genomic_DNA"/>
</dbReference>
<dbReference type="Proteomes" id="UP000217790">
    <property type="component" value="Unassembled WGS sequence"/>
</dbReference>
<evidence type="ECO:0000313" key="8">
    <source>
        <dbReference type="EMBL" id="PBK97397.1"/>
    </source>
</evidence>
<dbReference type="InterPro" id="IPR057357">
    <property type="entry name" value="Znf-C2H2_ZFAND2A/B"/>
</dbReference>
<evidence type="ECO:0000313" key="9">
    <source>
        <dbReference type="Proteomes" id="UP000217790"/>
    </source>
</evidence>
<gene>
    <name evidence="8" type="ORF">ARMGADRAFT_1162302</name>
</gene>
<evidence type="ECO:0000256" key="2">
    <source>
        <dbReference type="ARBA" id="ARBA00022737"/>
    </source>
</evidence>
<accession>A0A2H3E7R0</accession>
<keyword evidence="2" id="KW-0677">Repeat</keyword>
<dbReference type="Gene3D" id="4.10.1110.10">
    <property type="entry name" value="AN1-like Zinc finger"/>
    <property type="match status" value="2"/>
</dbReference>
<keyword evidence="1" id="KW-0479">Metal-binding</keyword>
<feature type="compositionally biased region" description="Low complexity" evidence="6">
    <location>
        <begin position="187"/>
        <end position="229"/>
    </location>
</feature>
<name>A0A2H3E7R0_ARMGA</name>
<evidence type="ECO:0000256" key="3">
    <source>
        <dbReference type="ARBA" id="ARBA00022771"/>
    </source>
</evidence>
<dbReference type="InterPro" id="IPR000058">
    <property type="entry name" value="Znf_AN1"/>
</dbReference>
<protein>
    <recommendedName>
        <fullName evidence="7">AN1-type domain-containing protein</fullName>
    </recommendedName>
</protein>
<dbReference type="GO" id="GO:0005737">
    <property type="term" value="C:cytoplasm"/>
    <property type="evidence" value="ECO:0007669"/>
    <property type="project" value="TreeGrafter"/>
</dbReference>
<dbReference type="InterPro" id="IPR035896">
    <property type="entry name" value="AN1-like_Znf"/>
</dbReference>
<dbReference type="SUPFAM" id="SSF118310">
    <property type="entry name" value="AN1-like Zinc finger"/>
    <property type="match status" value="2"/>
</dbReference>
<dbReference type="Pfam" id="PF01428">
    <property type="entry name" value="zf-AN1"/>
    <property type="match status" value="2"/>
</dbReference>
<dbReference type="OMA" id="DESKHNR"/>
<dbReference type="InParanoid" id="A0A2H3E7R0"/>
<dbReference type="STRING" id="47427.A0A2H3E7R0"/>
<evidence type="ECO:0000256" key="4">
    <source>
        <dbReference type="ARBA" id="ARBA00022833"/>
    </source>
</evidence>
<dbReference type="Pfam" id="PF25403">
    <property type="entry name" value="zf-C2H2_ZFAND2"/>
    <property type="match status" value="1"/>
</dbReference>
<organism evidence="8 9">
    <name type="scientific">Armillaria gallica</name>
    <name type="common">Bulbous honey fungus</name>
    <name type="synonym">Armillaria bulbosa</name>
    <dbReference type="NCBI Taxonomy" id="47427"/>
    <lineage>
        <taxon>Eukaryota</taxon>
        <taxon>Fungi</taxon>
        <taxon>Dikarya</taxon>
        <taxon>Basidiomycota</taxon>
        <taxon>Agaricomycotina</taxon>
        <taxon>Agaricomycetes</taxon>
        <taxon>Agaricomycetidae</taxon>
        <taxon>Agaricales</taxon>
        <taxon>Marasmiineae</taxon>
        <taxon>Physalacriaceae</taxon>
        <taxon>Armillaria</taxon>
    </lineage>
</organism>
<dbReference type="AlphaFoldDB" id="A0A2H3E7R0"/>
<evidence type="ECO:0000256" key="5">
    <source>
        <dbReference type="PROSITE-ProRule" id="PRU00449"/>
    </source>
</evidence>